<sequence length="256" mass="29128">MEPPHLLRKVDPRTSDASNSKGNCQLGSQKSAERNGIPYLERKKKGCSSFNSLARFMRHKIVKYLLACMPRPSTFFLDVSEQVYIGLVWSVQMCRSIDNRSTGLEFVSRGFIPTALTWEEEEANTLGQAGAGRKRLTGPRQKGGKEIGFPLQLMHLKEDSSARSFRQDLRTVIHVQHTLGQLEAQWSIQMSHVCCLLQSARTHCHLDLSSFLISARLELKTRRDLVENDRVLLNPAHSAQQEYERYVEILLSLFLS</sequence>
<name>A0A0E0BG82_9ORYZ</name>
<dbReference type="EnsemblPlants" id="OGLUM11G05310.1">
    <property type="protein sequence ID" value="OGLUM11G05310.1"/>
    <property type="gene ID" value="OGLUM11G05310"/>
</dbReference>
<protein>
    <submittedName>
        <fullName evidence="2">Uncharacterized protein</fullName>
    </submittedName>
</protein>
<reference evidence="2" key="2">
    <citation type="submission" date="2018-05" db="EMBL/GenBank/DDBJ databases">
        <title>OgluRS3 (Oryza glumaepatula Reference Sequence Version 3).</title>
        <authorList>
            <person name="Zhang J."/>
            <person name="Kudrna D."/>
            <person name="Lee S."/>
            <person name="Talag J."/>
            <person name="Welchert J."/>
            <person name="Wing R.A."/>
        </authorList>
    </citation>
    <scope>NUCLEOTIDE SEQUENCE [LARGE SCALE GENOMIC DNA]</scope>
</reference>
<dbReference type="Gramene" id="OGLUM11G05310.1">
    <property type="protein sequence ID" value="OGLUM11G05310.1"/>
    <property type="gene ID" value="OGLUM11G05310"/>
</dbReference>
<proteinExistence type="predicted"/>
<keyword evidence="3" id="KW-1185">Reference proteome</keyword>
<feature type="region of interest" description="Disordered" evidence="1">
    <location>
        <begin position="1"/>
        <end position="30"/>
    </location>
</feature>
<dbReference type="AlphaFoldDB" id="A0A0E0BG82"/>
<evidence type="ECO:0000313" key="3">
    <source>
        <dbReference type="Proteomes" id="UP000026961"/>
    </source>
</evidence>
<dbReference type="HOGENOM" id="CLU_1201415_0_0_1"/>
<reference evidence="2" key="1">
    <citation type="submission" date="2015-04" db="UniProtKB">
        <authorList>
            <consortium name="EnsemblPlants"/>
        </authorList>
    </citation>
    <scope>IDENTIFICATION</scope>
</reference>
<feature type="compositionally biased region" description="Polar residues" evidence="1">
    <location>
        <begin position="15"/>
        <end position="30"/>
    </location>
</feature>
<accession>A0A0E0BG82</accession>
<organism evidence="2">
    <name type="scientific">Oryza glumipatula</name>
    <dbReference type="NCBI Taxonomy" id="40148"/>
    <lineage>
        <taxon>Eukaryota</taxon>
        <taxon>Viridiplantae</taxon>
        <taxon>Streptophyta</taxon>
        <taxon>Embryophyta</taxon>
        <taxon>Tracheophyta</taxon>
        <taxon>Spermatophyta</taxon>
        <taxon>Magnoliopsida</taxon>
        <taxon>Liliopsida</taxon>
        <taxon>Poales</taxon>
        <taxon>Poaceae</taxon>
        <taxon>BOP clade</taxon>
        <taxon>Oryzoideae</taxon>
        <taxon>Oryzeae</taxon>
        <taxon>Oryzinae</taxon>
        <taxon>Oryza</taxon>
    </lineage>
</organism>
<evidence type="ECO:0000256" key="1">
    <source>
        <dbReference type="SAM" id="MobiDB-lite"/>
    </source>
</evidence>
<evidence type="ECO:0000313" key="2">
    <source>
        <dbReference type="EnsemblPlants" id="OGLUM11G05310.1"/>
    </source>
</evidence>
<dbReference type="Proteomes" id="UP000026961">
    <property type="component" value="Chromosome 11"/>
</dbReference>